<dbReference type="EMBL" id="CP018180">
    <property type="protein sequence ID" value="AUJ32058.1"/>
    <property type="molecule type" value="Genomic_DNA"/>
</dbReference>
<dbReference type="GO" id="GO:0030145">
    <property type="term" value="F:manganese ion binding"/>
    <property type="evidence" value="ECO:0007669"/>
    <property type="project" value="UniProtKB-UniRule"/>
</dbReference>
<dbReference type="SUPFAM" id="SSF89550">
    <property type="entry name" value="PHP domain-like"/>
    <property type="match status" value="1"/>
</dbReference>
<dbReference type="Proteomes" id="UP000324497">
    <property type="component" value="Chromosome"/>
</dbReference>
<dbReference type="Pfam" id="PF19567">
    <property type="entry name" value="CpsB_CapC"/>
    <property type="match status" value="1"/>
</dbReference>
<dbReference type="KEGG" id="lng:BSQ50_05495"/>
<comment type="catalytic activity">
    <reaction evidence="4 5">
        <text>O-phospho-L-tyrosyl-[protein] + H2O = L-tyrosyl-[protein] + phosphate</text>
        <dbReference type="Rhea" id="RHEA:10684"/>
        <dbReference type="Rhea" id="RHEA-COMP:10136"/>
        <dbReference type="Rhea" id="RHEA-COMP:20101"/>
        <dbReference type="ChEBI" id="CHEBI:15377"/>
        <dbReference type="ChEBI" id="CHEBI:43474"/>
        <dbReference type="ChEBI" id="CHEBI:46858"/>
        <dbReference type="ChEBI" id="CHEBI:61978"/>
        <dbReference type="EC" id="3.1.3.48"/>
    </reaction>
</comment>
<proteinExistence type="inferred from homology"/>
<evidence type="ECO:0000256" key="2">
    <source>
        <dbReference type="ARBA" id="ARBA00022801"/>
    </source>
</evidence>
<accession>A0A3Q8CM61</accession>
<evidence type="ECO:0000256" key="4">
    <source>
        <dbReference type="ARBA" id="ARBA00051722"/>
    </source>
</evidence>
<dbReference type="AlphaFoldDB" id="A0A3Q8CM61"/>
<keyword evidence="3 5" id="KW-0904">Protein phosphatase</keyword>
<evidence type="ECO:0000313" key="6">
    <source>
        <dbReference type="EMBL" id="AUJ32058.1"/>
    </source>
</evidence>
<organism evidence="6 7">
    <name type="scientific">Liquorilactobacillus nagelii</name>
    <dbReference type="NCBI Taxonomy" id="82688"/>
    <lineage>
        <taxon>Bacteria</taxon>
        <taxon>Bacillati</taxon>
        <taxon>Bacillota</taxon>
        <taxon>Bacilli</taxon>
        <taxon>Lactobacillales</taxon>
        <taxon>Lactobacillaceae</taxon>
        <taxon>Liquorilactobacillus</taxon>
    </lineage>
</organism>
<reference evidence="6 7" key="1">
    <citation type="submission" date="2016-11" db="EMBL/GenBank/DDBJ databases">
        <title>Interaction between Lactobacillus species and yeast in water kefir.</title>
        <authorList>
            <person name="Behr J."/>
            <person name="Xu D."/>
            <person name="Vogel R.F."/>
        </authorList>
    </citation>
    <scope>NUCLEOTIDE SEQUENCE [LARGE SCALE GENOMIC DNA]</scope>
    <source>
        <strain evidence="6 7">TMW 1.1827</strain>
    </source>
</reference>
<dbReference type="PIRSF" id="PIRSF016557">
    <property type="entry name" value="Caps_synth_CpsB"/>
    <property type="match status" value="1"/>
</dbReference>
<dbReference type="GeneID" id="78521606"/>
<evidence type="ECO:0000256" key="1">
    <source>
        <dbReference type="ARBA" id="ARBA00005750"/>
    </source>
</evidence>
<keyword evidence="2 5" id="KW-0378">Hydrolase</keyword>
<protein>
    <recommendedName>
        <fullName evidence="5">Tyrosine-protein phosphatase</fullName>
        <ecNumber evidence="5">3.1.3.48</ecNumber>
    </recommendedName>
</protein>
<dbReference type="GO" id="GO:0004725">
    <property type="term" value="F:protein tyrosine phosphatase activity"/>
    <property type="evidence" value="ECO:0007669"/>
    <property type="project" value="UniProtKB-UniRule"/>
</dbReference>
<keyword evidence="7" id="KW-1185">Reference proteome</keyword>
<dbReference type="InterPro" id="IPR016195">
    <property type="entry name" value="Pol/histidinol_Pase-like"/>
</dbReference>
<dbReference type="PANTHER" id="PTHR39181:SF1">
    <property type="entry name" value="TYROSINE-PROTEIN PHOSPHATASE YWQE"/>
    <property type="match status" value="1"/>
</dbReference>
<dbReference type="Gene3D" id="3.20.20.140">
    <property type="entry name" value="Metal-dependent hydrolases"/>
    <property type="match status" value="1"/>
</dbReference>
<dbReference type="PANTHER" id="PTHR39181">
    <property type="entry name" value="TYROSINE-PROTEIN PHOSPHATASE YWQE"/>
    <property type="match status" value="1"/>
</dbReference>
<comment type="similarity">
    <text evidence="1 5">Belongs to the metallo-dependent hydrolases superfamily. CpsB/CapC family.</text>
</comment>
<gene>
    <name evidence="6" type="ORF">BSQ50_05495</name>
</gene>
<name>A0A3Q8CM61_9LACO</name>
<dbReference type="InterPro" id="IPR016667">
    <property type="entry name" value="Caps_polysacc_synth_CpsB/CapC"/>
</dbReference>
<evidence type="ECO:0000256" key="5">
    <source>
        <dbReference type="PIRNR" id="PIRNR016557"/>
    </source>
</evidence>
<evidence type="ECO:0000313" key="7">
    <source>
        <dbReference type="Proteomes" id="UP000324497"/>
    </source>
</evidence>
<dbReference type="EC" id="3.1.3.48" evidence="5"/>
<sequence length="272" mass="30589">MATTDTVITESLTKSKKLVDLHCHLLPGIDDGSPDLVHSLELAKMAVAEGITHILATPHHLDGDYVNHKVAVFQAVASFQNELDQNKIPLIIFPGQEVHINGDLTEKYDDLLGIDEQKHYMLIEFPHGSVPEYAKRLFFELRKLGTTPVIVHPERNHGIQENLNLLYDFISEGALAQLTATSYIGGFGEHVQQISEKMVNHGLVQIFASDAHALKGRQFALKEAMLKLREFNGQQMVDQFETNAENLLNGLPVVAHGYSKIEVKKKRKFWFF</sequence>
<evidence type="ECO:0000256" key="3">
    <source>
        <dbReference type="ARBA" id="ARBA00022912"/>
    </source>
</evidence>
<dbReference type="RefSeq" id="WP_057886108.1">
    <property type="nucleotide sequence ID" value="NZ_CP018180.1"/>
</dbReference>